<name>A0ABR7L485_9PSEU</name>
<sequence>MQEESSVARTYVVGDVHGHRDELLDALRSADLIDDDAAWAGGDARVWFLGDFVDRGPDGIGVIDLVIRLGVAAEKAGGKVETLLGNHEILLLGMHKFGDTEVPSDFGPRSFARSWEMNGGMVSDQEALTDDHVSWLLDRPVLALVGDHLLMHSDTLEYLNWGPDIEAINTAVRDVLRSDDLVDWWEVWRRMTTRYAFRGPHGEQVADDLLAVLGGSQVVHGHSVIADQVGRLPVEIDGPHEYAGGKALGVDAGVFVGGPCLVVELPWKPD</sequence>
<accession>A0ABR7L485</accession>
<dbReference type="SUPFAM" id="SSF56300">
    <property type="entry name" value="Metallo-dependent phosphatases"/>
    <property type="match status" value="1"/>
</dbReference>
<evidence type="ECO:0000313" key="2">
    <source>
        <dbReference type="EMBL" id="MBC6447201.1"/>
    </source>
</evidence>
<dbReference type="RefSeq" id="WP_187219675.1">
    <property type="nucleotide sequence ID" value="NZ_JABVED010000003.1"/>
</dbReference>
<feature type="domain" description="Calcineurin-like phosphoesterase" evidence="1">
    <location>
        <begin position="9"/>
        <end position="224"/>
    </location>
</feature>
<comment type="caution">
    <text evidence="2">The sequence shown here is derived from an EMBL/GenBank/DDBJ whole genome shotgun (WGS) entry which is preliminary data.</text>
</comment>
<reference evidence="2 3" key="1">
    <citation type="submission" date="2020-06" db="EMBL/GenBank/DDBJ databases">
        <title>Actinokineospora xiongansis sp. nov., isolated from soil of Baiyangdian.</title>
        <authorList>
            <person name="Zhang X."/>
        </authorList>
    </citation>
    <scope>NUCLEOTIDE SEQUENCE [LARGE SCALE GENOMIC DNA]</scope>
    <source>
        <strain evidence="2 3">HBU206404</strain>
    </source>
</reference>
<dbReference type="CDD" id="cd00144">
    <property type="entry name" value="MPP_PPP_family"/>
    <property type="match status" value="1"/>
</dbReference>
<protein>
    <submittedName>
        <fullName evidence="2">Serine/threonine protein phosphatase</fullName>
    </submittedName>
</protein>
<dbReference type="PANTHER" id="PTHR46546">
    <property type="entry name" value="SHEWANELLA-LIKE PROTEIN PHOSPHATASE 1"/>
    <property type="match status" value="1"/>
</dbReference>
<dbReference type="Pfam" id="PF00149">
    <property type="entry name" value="Metallophos"/>
    <property type="match status" value="1"/>
</dbReference>
<evidence type="ECO:0000259" key="1">
    <source>
        <dbReference type="Pfam" id="PF00149"/>
    </source>
</evidence>
<keyword evidence="3" id="KW-1185">Reference proteome</keyword>
<dbReference type="PANTHER" id="PTHR46546:SF4">
    <property type="entry name" value="SHEWANELLA-LIKE PROTEIN PHOSPHATASE 1"/>
    <property type="match status" value="1"/>
</dbReference>
<proteinExistence type="predicted"/>
<dbReference type="InterPro" id="IPR004843">
    <property type="entry name" value="Calcineurin-like_PHP"/>
</dbReference>
<gene>
    <name evidence="2" type="ORF">GPZ80_08445</name>
</gene>
<evidence type="ECO:0000313" key="3">
    <source>
        <dbReference type="Proteomes" id="UP000734823"/>
    </source>
</evidence>
<dbReference type="InterPro" id="IPR029052">
    <property type="entry name" value="Metallo-depent_PP-like"/>
</dbReference>
<organism evidence="2 3">
    <name type="scientific">Actinokineospora xionganensis</name>
    <dbReference type="NCBI Taxonomy" id="2684470"/>
    <lineage>
        <taxon>Bacteria</taxon>
        <taxon>Bacillati</taxon>
        <taxon>Actinomycetota</taxon>
        <taxon>Actinomycetes</taxon>
        <taxon>Pseudonocardiales</taxon>
        <taxon>Pseudonocardiaceae</taxon>
        <taxon>Actinokineospora</taxon>
    </lineage>
</organism>
<dbReference type="Proteomes" id="UP000734823">
    <property type="component" value="Unassembled WGS sequence"/>
</dbReference>
<dbReference type="EMBL" id="JABVED010000003">
    <property type="protein sequence ID" value="MBC6447201.1"/>
    <property type="molecule type" value="Genomic_DNA"/>
</dbReference>
<dbReference type="Gene3D" id="3.60.21.10">
    <property type="match status" value="1"/>
</dbReference>